<accession>A0A6M0QXF3</accession>
<evidence type="ECO:0000256" key="2">
    <source>
        <dbReference type="ARBA" id="ARBA00022729"/>
    </source>
</evidence>
<dbReference type="InterPro" id="IPR013974">
    <property type="entry name" value="SAF"/>
</dbReference>
<evidence type="ECO:0000256" key="4">
    <source>
        <dbReference type="RuleBase" id="RU362063"/>
    </source>
</evidence>
<dbReference type="GO" id="GO:0042597">
    <property type="term" value="C:periplasmic space"/>
    <property type="evidence" value="ECO:0007669"/>
    <property type="project" value="UniProtKB-SubCell"/>
</dbReference>
<keyword evidence="6" id="KW-0966">Cell projection</keyword>
<feature type="signal peptide" evidence="4">
    <location>
        <begin position="1"/>
        <end position="20"/>
    </location>
</feature>
<reference evidence="6 7" key="1">
    <citation type="submission" date="2020-02" db="EMBL/GenBank/DDBJ databases">
        <authorList>
            <person name="Chen W.-M."/>
        </authorList>
    </citation>
    <scope>NUCLEOTIDE SEQUENCE [LARGE SCALE GENOMIC DNA]</scope>
    <source>
        <strain evidence="6 7">KMS-5</strain>
    </source>
</reference>
<dbReference type="PANTHER" id="PTHR36307:SF1">
    <property type="entry name" value="FLAGELLA BASAL BODY P-RING FORMATION PROTEIN FLGA"/>
    <property type="match status" value="1"/>
</dbReference>
<keyword evidence="6" id="KW-0969">Cilium</keyword>
<feature type="domain" description="SAF" evidence="5">
    <location>
        <begin position="15"/>
        <end position="73"/>
    </location>
</feature>
<proteinExistence type="inferred from homology"/>
<dbReference type="PANTHER" id="PTHR36307">
    <property type="entry name" value="FLAGELLA BASAL BODY P-RING FORMATION PROTEIN FLGA"/>
    <property type="match status" value="1"/>
</dbReference>
<keyword evidence="6" id="KW-0282">Flagellum</keyword>
<evidence type="ECO:0000313" key="7">
    <source>
        <dbReference type="Proteomes" id="UP000477782"/>
    </source>
</evidence>
<comment type="similarity">
    <text evidence="4">Belongs to the FlgA family.</text>
</comment>
<keyword evidence="7" id="KW-1185">Reference proteome</keyword>
<name>A0A6M0QXF3_9RHOB</name>
<dbReference type="Gene3D" id="3.90.1210.10">
    <property type="entry name" value="Antifreeze-like/N-acetylneuraminic acid synthase C-terminal domain"/>
    <property type="match status" value="1"/>
</dbReference>
<keyword evidence="3 4" id="KW-0574">Periplasm</keyword>
<evidence type="ECO:0000259" key="5">
    <source>
        <dbReference type="SMART" id="SM00858"/>
    </source>
</evidence>
<sequence>MWRLLLLLVPTAGMADSLVAARVIKAQTALVAEDVTLVAAEIPGALTDPAQAIGQEARVAIYPGRPVLAGTLGPAAVVDRNQIVTLTYQAGGLAIRTEGRALARGGVGDVIEVMNLASRTKITGRVGADGGIAVGPQPTP</sequence>
<evidence type="ECO:0000256" key="1">
    <source>
        <dbReference type="ARBA" id="ARBA00004418"/>
    </source>
</evidence>
<evidence type="ECO:0000313" key="6">
    <source>
        <dbReference type="EMBL" id="NEY91142.1"/>
    </source>
</evidence>
<dbReference type="Pfam" id="PF13144">
    <property type="entry name" value="ChapFlgA"/>
    <property type="match status" value="1"/>
</dbReference>
<dbReference type="RefSeq" id="WP_164626285.1">
    <property type="nucleotide sequence ID" value="NZ_JAAIVJ010000007.1"/>
</dbReference>
<dbReference type="AlphaFoldDB" id="A0A6M0QXF3"/>
<feature type="chain" id="PRO_5027160775" description="Flagella basal body P-ring formation protein FlgA" evidence="4">
    <location>
        <begin position="21"/>
        <end position="140"/>
    </location>
</feature>
<dbReference type="Gene3D" id="2.30.30.760">
    <property type="match status" value="1"/>
</dbReference>
<dbReference type="CDD" id="cd11614">
    <property type="entry name" value="SAF_CpaB_FlgA_like"/>
    <property type="match status" value="1"/>
</dbReference>
<protein>
    <recommendedName>
        <fullName evidence="4">Flagella basal body P-ring formation protein FlgA</fullName>
    </recommendedName>
</protein>
<keyword evidence="4" id="KW-1005">Bacterial flagellum biogenesis</keyword>
<dbReference type="GO" id="GO:0044780">
    <property type="term" value="P:bacterial-type flagellum assembly"/>
    <property type="evidence" value="ECO:0007669"/>
    <property type="project" value="InterPro"/>
</dbReference>
<comment type="subcellular location">
    <subcellularLocation>
        <location evidence="1 4">Periplasm</location>
    </subcellularLocation>
</comment>
<gene>
    <name evidence="6" type="primary">flgA</name>
    <name evidence="6" type="ORF">G4Z14_12615</name>
</gene>
<dbReference type="NCBIfam" id="TIGR03170">
    <property type="entry name" value="flgA_cterm"/>
    <property type="match status" value="1"/>
</dbReference>
<dbReference type="SMART" id="SM00858">
    <property type="entry name" value="SAF"/>
    <property type="match status" value="1"/>
</dbReference>
<evidence type="ECO:0000256" key="3">
    <source>
        <dbReference type="ARBA" id="ARBA00022764"/>
    </source>
</evidence>
<dbReference type="Proteomes" id="UP000477782">
    <property type="component" value="Unassembled WGS sequence"/>
</dbReference>
<keyword evidence="2 4" id="KW-0732">Signal</keyword>
<dbReference type="InterPro" id="IPR039246">
    <property type="entry name" value="Flagellar_FlgA"/>
</dbReference>
<comment type="caution">
    <text evidence="6">The sequence shown here is derived from an EMBL/GenBank/DDBJ whole genome shotgun (WGS) entry which is preliminary data.</text>
</comment>
<organism evidence="6 7">
    <name type="scientific">Tabrizicola oligotrophica</name>
    <dbReference type="NCBI Taxonomy" id="2710650"/>
    <lineage>
        <taxon>Bacteria</taxon>
        <taxon>Pseudomonadati</taxon>
        <taxon>Pseudomonadota</taxon>
        <taxon>Alphaproteobacteria</taxon>
        <taxon>Rhodobacterales</taxon>
        <taxon>Paracoccaceae</taxon>
        <taxon>Tabrizicola</taxon>
    </lineage>
</organism>
<dbReference type="EMBL" id="JAAIVJ010000007">
    <property type="protein sequence ID" value="NEY91142.1"/>
    <property type="molecule type" value="Genomic_DNA"/>
</dbReference>
<comment type="function">
    <text evidence="4">Involved in the assembly process of the P-ring formation. It may associate with FlgF on the rod constituting a structure essential for the P-ring assembly or may act as a modulator protein for the P-ring assembly.</text>
</comment>
<dbReference type="InterPro" id="IPR017585">
    <property type="entry name" value="SAF_FlgA"/>
</dbReference>